<feature type="domain" description="Serine aminopeptidase S33" evidence="3">
    <location>
        <begin position="28"/>
        <end position="253"/>
    </location>
</feature>
<dbReference type="PANTHER" id="PTHR43433">
    <property type="entry name" value="HYDROLASE, ALPHA/BETA FOLD FAMILY PROTEIN"/>
    <property type="match status" value="1"/>
</dbReference>
<dbReference type="RefSeq" id="WP_408159532.1">
    <property type="nucleotide sequence ID" value="NZ_JAQQFM010000008.1"/>
</dbReference>
<dbReference type="SUPFAM" id="SSF53474">
    <property type="entry name" value="alpha/beta-Hydrolases"/>
    <property type="match status" value="1"/>
</dbReference>
<name>A0ABW9AE74_9BURK</name>
<keyword evidence="5" id="KW-1185">Reference proteome</keyword>
<evidence type="ECO:0000259" key="3">
    <source>
        <dbReference type="Pfam" id="PF12146"/>
    </source>
</evidence>
<dbReference type="NCBIfam" id="TIGR03611">
    <property type="entry name" value="RutD"/>
    <property type="match status" value="1"/>
</dbReference>
<dbReference type="Gene3D" id="3.40.50.1820">
    <property type="entry name" value="alpha/beta hydrolase"/>
    <property type="match status" value="1"/>
</dbReference>
<gene>
    <name evidence="2 4" type="primary">rutD</name>
    <name evidence="4" type="ORF">PQR62_18765</name>
</gene>
<comment type="catalytic activity">
    <reaction evidence="2">
        <text>carbamate + 2 H(+) = NH4(+) + CO2</text>
        <dbReference type="Rhea" id="RHEA:15649"/>
        <dbReference type="ChEBI" id="CHEBI:13941"/>
        <dbReference type="ChEBI" id="CHEBI:15378"/>
        <dbReference type="ChEBI" id="CHEBI:16526"/>
        <dbReference type="ChEBI" id="CHEBI:28938"/>
    </reaction>
</comment>
<evidence type="ECO:0000256" key="1">
    <source>
        <dbReference type="ARBA" id="ARBA00022801"/>
    </source>
</evidence>
<dbReference type="EC" id="3.5.1.-" evidence="2"/>
<dbReference type="InterPro" id="IPR022742">
    <property type="entry name" value="Hydrolase_4"/>
</dbReference>
<protein>
    <recommendedName>
        <fullName evidence="2">Putative carbamate hydrolase RutD</fullName>
        <ecNumber evidence="2">3.5.1.-</ecNumber>
    </recommendedName>
    <alternativeName>
        <fullName evidence="2">Aminohydrolase</fullName>
    </alternativeName>
</protein>
<dbReference type="InterPro" id="IPR029058">
    <property type="entry name" value="AB_hydrolase_fold"/>
</dbReference>
<keyword evidence="1 2" id="KW-0378">Hydrolase</keyword>
<dbReference type="Pfam" id="PF12146">
    <property type="entry name" value="Hydrolase_4"/>
    <property type="match status" value="1"/>
</dbReference>
<proteinExistence type="inferred from homology"/>
<sequence>MRSATVNGLTYDVHDPHDLRADQCAVPTVLLSSGLGGAAGYWQAQWPALLAAGYRVIVYDHRGTGRSKGALPQPYSIADMMQDVIDILDHSGTASCHMAGHALGGLVALQLALSAPQRIDSLLLINAWARVAAHTQRCFAARLALLDACGARAYVEAQPLFLYPAAWSEAHLAQISAEVEHACAHFPGADVLHARVAALKAFDVEQRLGEISVPVWLAASRDDVLVPWTASQRLADRLPNASLELSPAGGHAHNVTCADAFNRSMLAFLAALDSSRQATAGVRSC</sequence>
<organism evidence="4 5">
    <name type="scientific">Herbaspirillum lusitanum</name>
    <dbReference type="NCBI Taxonomy" id="213312"/>
    <lineage>
        <taxon>Bacteria</taxon>
        <taxon>Pseudomonadati</taxon>
        <taxon>Pseudomonadota</taxon>
        <taxon>Betaproteobacteria</taxon>
        <taxon>Burkholderiales</taxon>
        <taxon>Oxalobacteraceae</taxon>
        <taxon>Herbaspirillum</taxon>
    </lineage>
</organism>
<dbReference type="PRINTS" id="PR00111">
    <property type="entry name" value="ABHYDROLASE"/>
</dbReference>
<evidence type="ECO:0000313" key="5">
    <source>
        <dbReference type="Proteomes" id="UP001629246"/>
    </source>
</evidence>
<dbReference type="InterPro" id="IPR000073">
    <property type="entry name" value="AB_hydrolase_1"/>
</dbReference>
<comment type="caution">
    <text evidence="4">The sequence shown here is derived from an EMBL/GenBank/DDBJ whole genome shotgun (WGS) entry which is preliminary data.</text>
</comment>
<evidence type="ECO:0000256" key="2">
    <source>
        <dbReference type="HAMAP-Rule" id="MF_00832"/>
    </source>
</evidence>
<accession>A0ABW9AE74</accession>
<dbReference type="Proteomes" id="UP001629246">
    <property type="component" value="Unassembled WGS sequence"/>
</dbReference>
<dbReference type="PANTHER" id="PTHR43433:SF10">
    <property type="entry name" value="AB HYDROLASE-1 DOMAIN-CONTAINING PROTEIN"/>
    <property type="match status" value="1"/>
</dbReference>
<reference evidence="4 5" key="1">
    <citation type="journal article" date="2024" name="Chem. Sci.">
        <title>Discovery of megapolipeptins by genome mining of a Burkholderiales bacteria collection.</title>
        <authorList>
            <person name="Paulo B.S."/>
            <person name="Recchia M.J.J."/>
            <person name="Lee S."/>
            <person name="Fergusson C.H."/>
            <person name="Romanowski S.B."/>
            <person name="Hernandez A."/>
            <person name="Krull N."/>
            <person name="Liu D.Y."/>
            <person name="Cavanagh H."/>
            <person name="Bos A."/>
            <person name="Gray C.A."/>
            <person name="Murphy B.T."/>
            <person name="Linington R.G."/>
            <person name="Eustaquio A.S."/>
        </authorList>
    </citation>
    <scope>NUCLEOTIDE SEQUENCE [LARGE SCALE GENOMIC DNA]</scope>
    <source>
        <strain evidence="4 5">RL21-008-BIB-A</strain>
    </source>
</reference>
<evidence type="ECO:0000313" key="4">
    <source>
        <dbReference type="EMBL" id="MFL9926325.1"/>
    </source>
</evidence>
<dbReference type="InterPro" id="IPR019913">
    <property type="entry name" value="Pyrimidine_utilisation_RutD"/>
</dbReference>
<dbReference type="InterPro" id="IPR050471">
    <property type="entry name" value="AB_hydrolase"/>
</dbReference>
<comment type="similarity">
    <text evidence="2">Belongs to the AB hydrolase superfamily. Hydrolase RutD family.</text>
</comment>
<comment type="function">
    <text evidence="2">Involved in pyrimidine catabolism. May facilitate the hydrolysis of carbamate, a reaction that can also occur spontaneously.</text>
</comment>
<dbReference type="HAMAP" id="MF_00832">
    <property type="entry name" value="RutD"/>
    <property type="match status" value="1"/>
</dbReference>
<dbReference type="EMBL" id="JAQQFM010000008">
    <property type="protein sequence ID" value="MFL9926325.1"/>
    <property type="molecule type" value="Genomic_DNA"/>
</dbReference>